<organism evidence="1 2">
    <name type="scientific">Microlunatus spumicola</name>
    <dbReference type="NCBI Taxonomy" id="81499"/>
    <lineage>
        <taxon>Bacteria</taxon>
        <taxon>Bacillati</taxon>
        <taxon>Actinomycetota</taxon>
        <taxon>Actinomycetes</taxon>
        <taxon>Propionibacteriales</taxon>
        <taxon>Propionibacteriaceae</taxon>
        <taxon>Microlunatus</taxon>
    </lineage>
</organism>
<dbReference type="PANTHER" id="PTHR43799">
    <property type="entry name" value="AMINOTRANSFERASE, PUTATIVE-RELATED"/>
    <property type="match status" value="1"/>
</dbReference>
<protein>
    <submittedName>
        <fullName evidence="1">Aminotransferase class I/II-fold pyridoxal phosphate-dependent enzyme</fullName>
    </submittedName>
</protein>
<gene>
    <name evidence="1" type="ORF">GCM10022197_36120</name>
</gene>
<dbReference type="Pfam" id="PF12897">
    <property type="entry name" value="Asp_aminotransf"/>
    <property type="match status" value="1"/>
</dbReference>
<reference evidence="2" key="1">
    <citation type="journal article" date="2019" name="Int. J. Syst. Evol. Microbiol.">
        <title>The Global Catalogue of Microorganisms (GCM) 10K type strain sequencing project: providing services to taxonomists for standard genome sequencing and annotation.</title>
        <authorList>
            <consortium name="The Broad Institute Genomics Platform"/>
            <consortium name="The Broad Institute Genome Sequencing Center for Infectious Disease"/>
            <person name="Wu L."/>
            <person name="Ma J."/>
        </authorList>
    </citation>
    <scope>NUCLEOTIDE SEQUENCE [LARGE SCALE GENOMIC DNA]</scope>
    <source>
        <strain evidence="2">JCM 16540</strain>
    </source>
</reference>
<comment type="caution">
    <text evidence="1">The sequence shown here is derived from an EMBL/GenBank/DDBJ whole genome shotgun (WGS) entry which is preliminary data.</text>
</comment>
<dbReference type="SUPFAM" id="SSF53383">
    <property type="entry name" value="PLP-dependent transferases"/>
    <property type="match status" value="1"/>
</dbReference>
<dbReference type="InterPro" id="IPR015421">
    <property type="entry name" value="PyrdxlP-dep_Trfase_major"/>
</dbReference>
<keyword evidence="1" id="KW-0808">Transferase</keyword>
<keyword evidence="1" id="KW-0032">Aminotransferase</keyword>
<evidence type="ECO:0000313" key="2">
    <source>
        <dbReference type="Proteomes" id="UP001500767"/>
    </source>
</evidence>
<dbReference type="PANTHER" id="PTHR43799:SF1">
    <property type="entry name" value="ASPARTATE AMINOTRANSFERASE"/>
    <property type="match status" value="1"/>
</dbReference>
<accession>A0ABP6Y1L6</accession>
<name>A0ABP6Y1L6_9ACTN</name>
<dbReference type="InterPro" id="IPR015424">
    <property type="entry name" value="PyrdxlP-dep_Trfase"/>
</dbReference>
<dbReference type="InterPro" id="IPR015422">
    <property type="entry name" value="PyrdxlP-dep_Trfase_small"/>
</dbReference>
<keyword evidence="2" id="KW-1185">Reference proteome</keyword>
<dbReference type="Gene3D" id="3.90.1150.10">
    <property type="entry name" value="Aspartate Aminotransferase, domain 1"/>
    <property type="match status" value="1"/>
</dbReference>
<dbReference type="Gene3D" id="3.40.640.10">
    <property type="entry name" value="Type I PLP-dependent aspartate aminotransferase-like (Major domain)"/>
    <property type="match status" value="1"/>
</dbReference>
<dbReference type="Proteomes" id="UP001500767">
    <property type="component" value="Unassembled WGS sequence"/>
</dbReference>
<proteinExistence type="predicted"/>
<dbReference type="RefSeq" id="WP_204911035.1">
    <property type="nucleotide sequence ID" value="NZ_BAAAYR010000005.1"/>
</dbReference>
<sequence>MRLADLSHDELLALHAEQTTAYEALVARGLKLDLTRGKPSSAQLDLSNALLSLPGEGRYTDAAGVDCRNYGGTQGLVEIREIFAPLLGVPVAQLVAGDNASLSIMHDTLVFSLLKGTTDGPRWVDSPVKFLCPVPGYDRHFALCEQFGIEMVPVPLGVDGPDLDEVRRLVADDPSVKGMWVVPTYANPDGAVYSEAVTKALVEMETAAPDFRIFWDNAYAVHHLTEDERPPVDVLGLAAEAGHPDRVFVFASSSKITLAGAGVSFFGSSPANVAWYLEHLSKRTIGPDKLNHLRHALYLRDAEGVRELMRAHRAILRPKFDQVAEILTKRLGELDLASWTEPEGGYFISLDVPDGTASRVVALAKGAGIAMTGAGAAFPYGRDPRDRNIRIAPSMPAPSDVADAIDGLATCVLLAAAEQKLGTGPGSSTR</sequence>
<dbReference type="InterPro" id="IPR024551">
    <property type="entry name" value="AspAT_Ic"/>
</dbReference>
<evidence type="ECO:0000313" key="1">
    <source>
        <dbReference type="EMBL" id="GAA3575808.1"/>
    </source>
</evidence>
<dbReference type="GO" id="GO:0008483">
    <property type="term" value="F:transaminase activity"/>
    <property type="evidence" value="ECO:0007669"/>
    <property type="project" value="UniProtKB-KW"/>
</dbReference>
<dbReference type="EMBL" id="BAAAYR010000005">
    <property type="protein sequence ID" value="GAA3575808.1"/>
    <property type="molecule type" value="Genomic_DNA"/>
</dbReference>
<dbReference type="CDD" id="cd00609">
    <property type="entry name" value="AAT_like"/>
    <property type="match status" value="1"/>
</dbReference>